<evidence type="ECO:0000259" key="2">
    <source>
        <dbReference type="PROSITE" id="PS50943"/>
    </source>
</evidence>
<feature type="domain" description="HTH cro/C1-type" evidence="2">
    <location>
        <begin position="12"/>
        <end position="66"/>
    </location>
</feature>
<sequence length="109" mass="12273">MGFDYQAIGSRIRKAREGKGITQELLAESLDVSNAYISKIERGRSAANLENLGKICTVLEMSTEYLLSGTSTTEDDYLRHEIIEMLEGCPPHKIRLIAQVIKPIIEYKE</sequence>
<dbReference type="CDD" id="cd00093">
    <property type="entry name" value="HTH_XRE"/>
    <property type="match status" value="1"/>
</dbReference>
<organism evidence="3 4">
    <name type="scientific">Cohnella yongneupensis</name>
    <dbReference type="NCBI Taxonomy" id="425006"/>
    <lineage>
        <taxon>Bacteria</taxon>
        <taxon>Bacillati</taxon>
        <taxon>Bacillota</taxon>
        <taxon>Bacilli</taxon>
        <taxon>Bacillales</taxon>
        <taxon>Paenibacillaceae</taxon>
        <taxon>Cohnella</taxon>
    </lineage>
</organism>
<dbReference type="PANTHER" id="PTHR46558">
    <property type="entry name" value="TRACRIPTIONAL REGULATORY PROTEIN-RELATED-RELATED"/>
    <property type="match status" value="1"/>
</dbReference>
<dbReference type="InterPro" id="IPR001387">
    <property type="entry name" value="Cro/C1-type_HTH"/>
</dbReference>
<gene>
    <name evidence="3" type="ORF">ACFPQ4_14640</name>
</gene>
<dbReference type="PANTHER" id="PTHR46558:SF11">
    <property type="entry name" value="HTH-TYPE TRANSCRIPTIONAL REGULATOR XRE"/>
    <property type="match status" value="1"/>
</dbReference>
<evidence type="ECO:0000256" key="1">
    <source>
        <dbReference type="ARBA" id="ARBA00023125"/>
    </source>
</evidence>
<dbReference type="SMART" id="SM00530">
    <property type="entry name" value="HTH_XRE"/>
    <property type="match status" value="1"/>
</dbReference>
<comment type="caution">
    <text evidence="3">The sequence shown here is derived from an EMBL/GenBank/DDBJ whole genome shotgun (WGS) entry which is preliminary data.</text>
</comment>
<keyword evidence="1" id="KW-0238">DNA-binding</keyword>
<dbReference type="Gene3D" id="1.10.260.40">
    <property type="entry name" value="lambda repressor-like DNA-binding domains"/>
    <property type="match status" value="1"/>
</dbReference>
<proteinExistence type="predicted"/>
<evidence type="ECO:0000313" key="4">
    <source>
        <dbReference type="Proteomes" id="UP001596108"/>
    </source>
</evidence>
<dbReference type="PROSITE" id="PS50943">
    <property type="entry name" value="HTH_CROC1"/>
    <property type="match status" value="1"/>
</dbReference>
<dbReference type="RefSeq" id="WP_378112617.1">
    <property type="nucleotide sequence ID" value="NZ_JBHSNC010000045.1"/>
</dbReference>
<protein>
    <submittedName>
        <fullName evidence="3">Helix-turn-helix domain-containing protein</fullName>
    </submittedName>
</protein>
<keyword evidence="4" id="KW-1185">Reference proteome</keyword>
<accession>A0ABW0R4C6</accession>
<reference evidence="4" key="1">
    <citation type="journal article" date="2019" name="Int. J. Syst. Evol. Microbiol.">
        <title>The Global Catalogue of Microorganisms (GCM) 10K type strain sequencing project: providing services to taxonomists for standard genome sequencing and annotation.</title>
        <authorList>
            <consortium name="The Broad Institute Genomics Platform"/>
            <consortium name="The Broad Institute Genome Sequencing Center for Infectious Disease"/>
            <person name="Wu L."/>
            <person name="Ma J."/>
        </authorList>
    </citation>
    <scope>NUCLEOTIDE SEQUENCE [LARGE SCALE GENOMIC DNA]</scope>
    <source>
        <strain evidence="4">CGMCC 1.18578</strain>
    </source>
</reference>
<dbReference type="Proteomes" id="UP001596108">
    <property type="component" value="Unassembled WGS sequence"/>
</dbReference>
<name>A0ABW0R4C6_9BACL</name>
<dbReference type="InterPro" id="IPR010982">
    <property type="entry name" value="Lambda_DNA-bd_dom_sf"/>
</dbReference>
<evidence type="ECO:0000313" key="3">
    <source>
        <dbReference type="EMBL" id="MFC5530672.1"/>
    </source>
</evidence>
<dbReference type="SUPFAM" id="SSF47413">
    <property type="entry name" value="lambda repressor-like DNA-binding domains"/>
    <property type="match status" value="1"/>
</dbReference>
<dbReference type="Pfam" id="PF01381">
    <property type="entry name" value="HTH_3"/>
    <property type="match status" value="1"/>
</dbReference>
<dbReference type="EMBL" id="JBHSNC010000045">
    <property type="protein sequence ID" value="MFC5530672.1"/>
    <property type="molecule type" value="Genomic_DNA"/>
</dbReference>